<reference evidence="4" key="1">
    <citation type="journal article" date="2019" name="Int. J. Syst. Evol. Microbiol.">
        <title>The Global Catalogue of Microorganisms (GCM) 10K type strain sequencing project: providing services to taxonomists for standard genome sequencing and annotation.</title>
        <authorList>
            <consortium name="The Broad Institute Genomics Platform"/>
            <consortium name="The Broad Institute Genome Sequencing Center for Infectious Disease"/>
            <person name="Wu L."/>
            <person name="Ma J."/>
        </authorList>
    </citation>
    <scope>NUCLEOTIDE SEQUENCE [LARGE SCALE GENOMIC DNA]</scope>
    <source>
        <strain evidence="4">JCM 18657</strain>
    </source>
</reference>
<sequence length="555" mass="62349">MTSTSSPKKLSLTLLAVVGVILYGVLTFMPLGPSGDAAELPSVHDRIGKDAALDKAREFVAELESPGEANAAAAQIAYDTNKHMNGYLVRYGLESEYAGHYADRYPLEYYKAEFESDRFRYYVYVSLFEPKVIGWVKETSGNAQEDRQTEEKLAREYLRAKGINPDTSELHVRTPQSALEPDLGAFSPRKAYRFTETSAVVGEAELVRTVYIHDGQIVGYREGFEPPLHHRDWQERQDGISAMLSLAFYGLLLAFCLTALILAIINRKQASFTRGAALSIVVGILTLLHHWNMSPVLLAMKGDVFYPDIVEWIETAFTMSIELLLIVGLYFIFVAGEEMTRQVGWNLWTHPRSPRFAEETITAMKRGYKIALFMIGVQAFMFFVAESYFGMWSINDPQTSSLNLRFIWLYPVVAWIAAFQEEAIFRLFGISIVYRITRSKWAAVILTSFVWSIGHAAYPLYPFYTRIWEVTLFGLLFGFAYLRYGFWTVVFAHAAANSLMTAVELITIEPSPIHIASAAVFAASPFLVALAMSAWTKRRSGRGAPTPPAMPNPPA</sequence>
<feature type="transmembrane region" description="Helical" evidence="1">
    <location>
        <begin position="246"/>
        <end position="265"/>
    </location>
</feature>
<accession>A0ABW2V637</accession>
<dbReference type="RefSeq" id="WP_170209401.1">
    <property type="nucleotide sequence ID" value="NZ_JBHTGQ010000054.1"/>
</dbReference>
<dbReference type="InterPro" id="IPR003675">
    <property type="entry name" value="Rce1/LyrA-like_dom"/>
</dbReference>
<keyword evidence="1" id="KW-0812">Transmembrane</keyword>
<evidence type="ECO:0000313" key="3">
    <source>
        <dbReference type="EMBL" id="MFC7751619.1"/>
    </source>
</evidence>
<evidence type="ECO:0000259" key="2">
    <source>
        <dbReference type="Pfam" id="PF02517"/>
    </source>
</evidence>
<feature type="transmembrane region" description="Helical" evidence="1">
    <location>
        <begin position="370"/>
        <end position="394"/>
    </location>
</feature>
<keyword evidence="4" id="KW-1185">Reference proteome</keyword>
<feature type="transmembrane region" description="Helical" evidence="1">
    <location>
        <begin position="441"/>
        <end position="458"/>
    </location>
</feature>
<keyword evidence="3" id="KW-0378">Hydrolase</keyword>
<keyword evidence="1" id="KW-1133">Transmembrane helix</keyword>
<keyword evidence="1" id="KW-0472">Membrane</keyword>
<proteinExistence type="predicted"/>
<gene>
    <name evidence="3" type="ORF">ACFQWB_17025</name>
</gene>
<feature type="transmembrane region" description="Helical" evidence="1">
    <location>
        <begin position="272"/>
        <end position="292"/>
    </location>
</feature>
<feature type="domain" description="CAAX prenyl protease 2/Lysostaphin resistance protein A-like" evidence="2">
    <location>
        <begin position="405"/>
        <end position="498"/>
    </location>
</feature>
<comment type="caution">
    <text evidence="3">The sequence shown here is derived from an EMBL/GenBank/DDBJ whole genome shotgun (WGS) entry which is preliminary data.</text>
</comment>
<name>A0ABW2V637_9BACL</name>
<feature type="transmembrane region" description="Helical" evidence="1">
    <location>
        <begin position="406"/>
        <end position="429"/>
    </location>
</feature>
<evidence type="ECO:0000256" key="1">
    <source>
        <dbReference type="SAM" id="Phobius"/>
    </source>
</evidence>
<dbReference type="Proteomes" id="UP001596528">
    <property type="component" value="Unassembled WGS sequence"/>
</dbReference>
<dbReference type="Pfam" id="PF02517">
    <property type="entry name" value="Rce1-like"/>
    <property type="match status" value="1"/>
</dbReference>
<organism evidence="3 4">
    <name type="scientific">Paenibacillus thermoaerophilus</name>
    <dbReference type="NCBI Taxonomy" id="1215385"/>
    <lineage>
        <taxon>Bacteria</taxon>
        <taxon>Bacillati</taxon>
        <taxon>Bacillota</taxon>
        <taxon>Bacilli</taxon>
        <taxon>Bacillales</taxon>
        <taxon>Paenibacillaceae</taxon>
        <taxon>Paenibacillus</taxon>
    </lineage>
</organism>
<protein>
    <submittedName>
        <fullName evidence="3">CPBP family intramembrane glutamic endopeptidase</fullName>
        <ecNumber evidence="3">3.4.-.-</ecNumber>
    </submittedName>
</protein>
<dbReference type="EC" id="3.4.-.-" evidence="3"/>
<dbReference type="EMBL" id="JBHTGQ010000054">
    <property type="protein sequence ID" value="MFC7751619.1"/>
    <property type="molecule type" value="Genomic_DNA"/>
</dbReference>
<feature type="transmembrane region" description="Helical" evidence="1">
    <location>
        <begin position="514"/>
        <end position="535"/>
    </location>
</feature>
<feature type="transmembrane region" description="Helical" evidence="1">
    <location>
        <begin position="489"/>
        <end position="508"/>
    </location>
</feature>
<evidence type="ECO:0000313" key="4">
    <source>
        <dbReference type="Proteomes" id="UP001596528"/>
    </source>
</evidence>
<feature type="transmembrane region" description="Helical" evidence="1">
    <location>
        <begin position="312"/>
        <end position="333"/>
    </location>
</feature>
<dbReference type="GO" id="GO:0016787">
    <property type="term" value="F:hydrolase activity"/>
    <property type="evidence" value="ECO:0007669"/>
    <property type="project" value="UniProtKB-KW"/>
</dbReference>